<dbReference type="EMBL" id="LR900137">
    <property type="protein sequence ID" value="CAD7244361.1"/>
    <property type="molecule type" value="Genomic_DNA"/>
</dbReference>
<proteinExistence type="predicted"/>
<reference evidence="1" key="1">
    <citation type="submission" date="2020-11" db="EMBL/GenBank/DDBJ databases">
        <authorList>
            <person name="Tran Van P."/>
        </authorList>
    </citation>
    <scope>NUCLEOTIDE SEQUENCE</scope>
</reference>
<dbReference type="Proteomes" id="UP000677054">
    <property type="component" value="Unassembled WGS sequence"/>
</dbReference>
<dbReference type="EMBL" id="CAJPEV010000620">
    <property type="protein sequence ID" value="CAG0886989.1"/>
    <property type="molecule type" value="Genomic_DNA"/>
</dbReference>
<dbReference type="AlphaFoldDB" id="A0A7R8X5D2"/>
<organism evidence="1">
    <name type="scientific">Darwinula stevensoni</name>
    <dbReference type="NCBI Taxonomy" id="69355"/>
    <lineage>
        <taxon>Eukaryota</taxon>
        <taxon>Metazoa</taxon>
        <taxon>Ecdysozoa</taxon>
        <taxon>Arthropoda</taxon>
        <taxon>Crustacea</taxon>
        <taxon>Oligostraca</taxon>
        <taxon>Ostracoda</taxon>
        <taxon>Podocopa</taxon>
        <taxon>Podocopida</taxon>
        <taxon>Darwinulocopina</taxon>
        <taxon>Darwinuloidea</taxon>
        <taxon>Darwinulidae</taxon>
        <taxon>Darwinula</taxon>
    </lineage>
</organism>
<sequence length="346" mass="39146">MGDKKKHQICKHLVRMEFEVVKRFLDVARSMENEDRGSVEKMLHHLQGILEKSLISPPDNMQLAKDGVCSFAEFRGKLESAVRKETLTSSFTSIAQEDEEVIVREFSDCLTEDALSPFMKLKHAEKSCEWRSYVQIGFGGHGTQKIQAGNIELRIIPGNRREVTEGSFNQPLCAAVFSNEVVDVDRCLLWLCNHQGRCSGEKKIPKSYVTGFTRRQGLSRQFISIISKHRPLLVQAHMHCVIASSSEISLLTPVIDMKDLLESLRKPNQCILSNVKDLNKCGPLQSAKSGTYHESSSGVEEMYGQEECFAGEKRTFHLLDNYVHFRCHASHEPLRTTPDTTDEMEG</sequence>
<accession>A0A7R8X5D2</accession>
<keyword evidence="2" id="KW-1185">Reference proteome</keyword>
<gene>
    <name evidence="1" type="ORF">DSTB1V02_LOCUS4258</name>
</gene>
<name>A0A7R8X5D2_9CRUS</name>
<protein>
    <submittedName>
        <fullName evidence="1">Uncharacterized protein</fullName>
    </submittedName>
</protein>
<evidence type="ECO:0000313" key="2">
    <source>
        <dbReference type="Proteomes" id="UP000677054"/>
    </source>
</evidence>
<evidence type="ECO:0000313" key="1">
    <source>
        <dbReference type="EMBL" id="CAD7244361.1"/>
    </source>
</evidence>